<evidence type="ECO:0000256" key="4">
    <source>
        <dbReference type="ARBA" id="ARBA00022803"/>
    </source>
</evidence>
<dbReference type="Pfam" id="PF13181">
    <property type="entry name" value="TPR_8"/>
    <property type="match status" value="1"/>
</dbReference>
<dbReference type="GO" id="GO:0051879">
    <property type="term" value="F:Hsp90 protein binding"/>
    <property type="evidence" value="ECO:0007669"/>
    <property type="project" value="TreeGrafter"/>
</dbReference>
<dbReference type="Gene3D" id="1.25.40.10">
    <property type="entry name" value="Tetratricopeptide repeat domain"/>
    <property type="match status" value="1"/>
</dbReference>
<evidence type="ECO:0000256" key="1">
    <source>
        <dbReference type="ARBA" id="ARBA00004496"/>
    </source>
</evidence>
<keyword evidence="3" id="KW-0677">Repeat</keyword>
<dbReference type="SUPFAM" id="SSF48452">
    <property type="entry name" value="TPR-like"/>
    <property type="match status" value="1"/>
</dbReference>
<dbReference type="EMBL" id="JARIHO010000001">
    <property type="protein sequence ID" value="KAJ7367869.1"/>
    <property type="molecule type" value="Genomic_DNA"/>
</dbReference>
<dbReference type="FunFam" id="1.25.40.10:FF:000020">
    <property type="entry name" value="Stress-induced phosphoprotein 1"/>
    <property type="match status" value="1"/>
</dbReference>
<feature type="repeat" description="TPR" evidence="5">
    <location>
        <begin position="31"/>
        <end position="64"/>
    </location>
</feature>
<feature type="repeat" description="TPR" evidence="5">
    <location>
        <begin position="98"/>
        <end position="131"/>
    </location>
</feature>
<reference evidence="7" key="1">
    <citation type="submission" date="2023-03" db="EMBL/GenBank/DDBJ databases">
        <title>Massive genome expansion in bonnet fungi (Mycena s.s.) driven by repeated elements and novel gene families across ecological guilds.</title>
        <authorList>
            <consortium name="Lawrence Berkeley National Laboratory"/>
            <person name="Harder C.B."/>
            <person name="Miyauchi S."/>
            <person name="Viragh M."/>
            <person name="Kuo A."/>
            <person name="Thoen E."/>
            <person name="Andreopoulos B."/>
            <person name="Lu D."/>
            <person name="Skrede I."/>
            <person name="Drula E."/>
            <person name="Henrissat B."/>
            <person name="Morin E."/>
            <person name="Kohler A."/>
            <person name="Barry K."/>
            <person name="LaButti K."/>
            <person name="Morin E."/>
            <person name="Salamov A."/>
            <person name="Lipzen A."/>
            <person name="Mereny Z."/>
            <person name="Hegedus B."/>
            <person name="Baldrian P."/>
            <person name="Stursova M."/>
            <person name="Weitz H."/>
            <person name="Taylor A."/>
            <person name="Grigoriev I.V."/>
            <person name="Nagy L.G."/>
            <person name="Martin F."/>
            <person name="Kauserud H."/>
        </authorList>
    </citation>
    <scope>NUCLEOTIDE SEQUENCE</scope>
    <source>
        <strain evidence="7">CBHHK002</strain>
    </source>
</reference>
<dbReference type="SMART" id="SM00028">
    <property type="entry name" value="TPR"/>
    <property type="match status" value="2"/>
</dbReference>
<dbReference type="InterPro" id="IPR013105">
    <property type="entry name" value="TPR_2"/>
</dbReference>
<keyword evidence="8" id="KW-1185">Reference proteome</keyword>
<gene>
    <name evidence="7" type="ORF">DFH08DRAFT_7828</name>
</gene>
<keyword evidence="2" id="KW-0963">Cytoplasm</keyword>
<comment type="subcellular location">
    <subcellularLocation>
        <location evidence="1">Cytoplasm</location>
    </subcellularLocation>
</comment>
<evidence type="ECO:0000256" key="5">
    <source>
        <dbReference type="PROSITE-ProRule" id="PRU00339"/>
    </source>
</evidence>
<evidence type="ECO:0000313" key="8">
    <source>
        <dbReference type="Proteomes" id="UP001218218"/>
    </source>
</evidence>
<dbReference type="Pfam" id="PF07719">
    <property type="entry name" value="TPR_2"/>
    <property type="match status" value="1"/>
</dbReference>
<dbReference type="PROSITE" id="PS50005">
    <property type="entry name" value="TPR"/>
    <property type="match status" value="2"/>
</dbReference>
<name>A0AAD7F484_9AGAR</name>
<evidence type="ECO:0000313" key="7">
    <source>
        <dbReference type="EMBL" id="KAJ7367869.1"/>
    </source>
</evidence>
<evidence type="ECO:0000256" key="3">
    <source>
        <dbReference type="ARBA" id="ARBA00022737"/>
    </source>
</evidence>
<proteinExistence type="predicted"/>
<accession>A0AAD7F484</accession>
<protein>
    <submittedName>
        <fullName evidence="7">Uncharacterized protein</fullName>
    </submittedName>
</protein>
<sequence>MTTHDSTLVATGPPNLVETPPKKSKFRLRLTSSLKDQGNKAFAAKDYDKAIELFTQAIALDPKHVLFSNRSAAHAGKRQWTDALADAEQCVAMNSSWAKGYARKGAALHGARRYDEAIAAYEEGLKLEESPALRKGLKEVQAARAVAEKEATWLTLGLPLCESPTFNSPT</sequence>
<organism evidence="7 8">
    <name type="scientific">Mycena albidolilacea</name>
    <dbReference type="NCBI Taxonomy" id="1033008"/>
    <lineage>
        <taxon>Eukaryota</taxon>
        <taxon>Fungi</taxon>
        <taxon>Dikarya</taxon>
        <taxon>Basidiomycota</taxon>
        <taxon>Agaricomycotina</taxon>
        <taxon>Agaricomycetes</taxon>
        <taxon>Agaricomycetidae</taxon>
        <taxon>Agaricales</taxon>
        <taxon>Marasmiineae</taxon>
        <taxon>Mycenaceae</taxon>
        <taxon>Mycena</taxon>
    </lineage>
</organism>
<dbReference type="AlphaFoldDB" id="A0AAD7F484"/>
<feature type="region of interest" description="Disordered" evidence="6">
    <location>
        <begin position="1"/>
        <end position="21"/>
    </location>
</feature>
<dbReference type="Proteomes" id="UP001218218">
    <property type="component" value="Unassembled WGS sequence"/>
</dbReference>
<dbReference type="PANTHER" id="PTHR22904:SF523">
    <property type="entry name" value="STRESS-INDUCED-PHOSPHOPROTEIN 1"/>
    <property type="match status" value="1"/>
</dbReference>
<dbReference type="InterPro" id="IPR011990">
    <property type="entry name" value="TPR-like_helical_dom_sf"/>
</dbReference>
<comment type="caution">
    <text evidence="7">The sequence shown here is derived from an EMBL/GenBank/DDBJ whole genome shotgun (WGS) entry which is preliminary data.</text>
</comment>
<evidence type="ECO:0000256" key="2">
    <source>
        <dbReference type="ARBA" id="ARBA00022490"/>
    </source>
</evidence>
<dbReference type="InterPro" id="IPR019734">
    <property type="entry name" value="TPR_rpt"/>
</dbReference>
<keyword evidence="4 5" id="KW-0802">TPR repeat</keyword>
<evidence type="ECO:0000256" key="6">
    <source>
        <dbReference type="SAM" id="MobiDB-lite"/>
    </source>
</evidence>
<dbReference type="PANTHER" id="PTHR22904">
    <property type="entry name" value="TPR REPEAT CONTAINING PROTEIN"/>
    <property type="match status" value="1"/>
</dbReference>
<dbReference type="GO" id="GO:0005737">
    <property type="term" value="C:cytoplasm"/>
    <property type="evidence" value="ECO:0007669"/>
    <property type="project" value="UniProtKB-SubCell"/>
</dbReference>